<keyword evidence="9" id="KW-1015">Disulfide bond</keyword>
<dbReference type="EMBL" id="VGIY01000021">
    <property type="protein sequence ID" value="MBM3316548.1"/>
    <property type="molecule type" value="Genomic_DNA"/>
</dbReference>
<feature type="binding site" evidence="13">
    <location>
        <position position="117"/>
    </location>
    <ligand>
        <name>FAD</name>
        <dbReference type="ChEBI" id="CHEBI:57692"/>
    </ligand>
</feature>
<dbReference type="InterPro" id="IPR023753">
    <property type="entry name" value="FAD/NAD-binding_dom"/>
</dbReference>
<evidence type="ECO:0000259" key="16">
    <source>
        <dbReference type="Pfam" id="PF02852"/>
    </source>
</evidence>
<keyword evidence="4" id="KW-0963">Cytoplasm</keyword>
<dbReference type="GO" id="GO:0050660">
    <property type="term" value="F:flavin adenine dinucleotide binding"/>
    <property type="evidence" value="ECO:0007669"/>
    <property type="project" value="InterPro"/>
</dbReference>
<dbReference type="GO" id="GO:0005737">
    <property type="term" value="C:cytoplasm"/>
    <property type="evidence" value="ECO:0007669"/>
    <property type="project" value="UniProtKB-SubCell"/>
</dbReference>
<feature type="active site" description="Proton acceptor" evidence="12">
    <location>
        <position position="480"/>
    </location>
</feature>
<comment type="catalytic activity">
    <reaction evidence="11 15">
        <text>N(6)-[(R)-dihydrolipoyl]-L-lysyl-[protein] + NAD(+) = N(6)-[(R)-lipoyl]-L-lysyl-[protein] + NADH + H(+)</text>
        <dbReference type="Rhea" id="RHEA:15045"/>
        <dbReference type="Rhea" id="RHEA-COMP:10474"/>
        <dbReference type="Rhea" id="RHEA-COMP:10475"/>
        <dbReference type="ChEBI" id="CHEBI:15378"/>
        <dbReference type="ChEBI" id="CHEBI:57540"/>
        <dbReference type="ChEBI" id="CHEBI:57945"/>
        <dbReference type="ChEBI" id="CHEBI:83099"/>
        <dbReference type="ChEBI" id="CHEBI:83100"/>
        <dbReference type="EC" id="1.8.1.4"/>
    </reaction>
</comment>
<dbReference type="InterPro" id="IPR001100">
    <property type="entry name" value="Pyr_nuc-diS_OxRdtase"/>
</dbReference>
<name>A0A938BMV1_UNCEI</name>
<dbReference type="InterPro" id="IPR004099">
    <property type="entry name" value="Pyr_nucl-diS_OxRdtase_dimer"/>
</dbReference>
<evidence type="ECO:0000256" key="8">
    <source>
        <dbReference type="ARBA" id="ARBA00023027"/>
    </source>
</evidence>
<evidence type="ECO:0000259" key="17">
    <source>
        <dbReference type="Pfam" id="PF07992"/>
    </source>
</evidence>
<dbReference type="InterPro" id="IPR050151">
    <property type="entry name" value="Class-I_Pyr_Nuc-Dis_Oxidored"/>
</dbReference>
<evidence type="ECO:0000256" key="1">
    <source>
        <dbReference type="ARBA" id="ARBA00004496"/>
    </source>
</evidence>
<keyword evidence="6 13" id="KW-0274">FAD</keyword>
<evidence type="ECO:0000256" key="4">
    <source>
        <dbReference type="ARBA" id="ARBA00022490"/>
    </source>
</evidence>
<comment type="similarity">
    <text evidence="2 15">Belongs to the class-I pyridine nucleotide-disulfide oxidoreductase family.</text>
</comment>
<feature type="binding site" evidence="13">
    <location>
        <position position="300"/>
    </location>
    <ligand>
        <name>NAD(+)</name>
        <dbReference type="ChEBI" id="CHEBI:57540"/>
    </ligand>
</feature>
<dbReference type="PANTHER" id="PTHR22912">
    <property type="entry name" value="DISULFIDE OXIDOREDUCTASE"/>
    <property type="match status" value="1"/>
</dbReference>
<dbReference type="PRINTS" id="PR00411">
    <property type="entry name" value="PNDRDTASEI"/>
</dbReference>
<feature type="binding site" evidence="13">
    <location>
        <position position="223"/>
    </location>
    <ligand>
        <name>NAD(+)</name>
        <dbReference type="ChEBI" id="CHEBI:57540"/>
    </ligand>
</feature>
<evidence type="ECO:0000313" key="18">
    <source>
        <dbReference type="EMBL" id="MBM3316548.1"/>
    </source>
</evidence>
<dbReference type="Proteomes" id="UP000748308">
    <property type="component" value="Unassembled WGS sequence"/>
</dbReference>
<dbReference type="PROSITE" id="PS00076">
    <property type="entry name" value="PYRIDINE_REDOX_1"/>
    <property type="match status" value="1"/>
</dbReference>
<feature type="domain" description="FAD/NAD(P)-binding" evidence="17">
    <location>
        <begin position="8"/>
        <end position="355"/>
    </location>
</feature>
<evidence type="ECO:0000256" key="15">
    <source>
        <dbReference type="RuleBase" id="RU003692"/>
    </source>
</evidence>
<dbReference type="Pfam" id="PF07992">
    <property type="entry name" value="Pyr_redox_2"/>
    <property type="match status" value="1"/>
</dbReference>
<feature type="binding site" evidence="13">
    <location>
        <position position="340"/>
    </location>
    <ligand>
        <name>FAD</name>
        <dbReference type="ChEBI" id="CHEBI:57692"/>
    </ligand>
</feature>
<evidence type="ECO:0000256" key="3">
    <source>
        <dbReference type="ARBA" id="ARBA00012608"/>
    </source>
</evidence>
<organism evidence="18 19">
    <name type="scientific">Eiseniibacteriota bacterium</name>
    <dbReference type="NCBI Taxonomy" id="2212470"/>
    <lineage>
        <taxon>Bacteria</taxon>
        <taxon>Candidatus Eiseniibacteriota</taxon>
    </lineage>
</organism>
<dbReference type="Gene3D" id="3.30.390.30">
    <property type="match status" value="1"/>
</dbReference>
<comment type="subcellular location">
    <subcellularLocation>
        <location evidence="1">Cytoplasm</location>
    </subcellularLocation>
</comment>
<feature type="domain" description="Pyridine nucleotide-disulphide oxidoreductase dimerisation" evidence="16">
    <location>
        <begin position="382"/>
        <end position="490"/>
    </location>
</feature>
<keyword evidence="10 15" id="KW-0676">Redox-active center</keyword>
<feature type="binding site" evidence="13">
    <location>
        <begin position="200"/>
        <end position="207"/>
    </location>
    <ligand>
        <name>NAD(+)</name>
        <dbReference type="ChEBI" id="CHEBI:57540"/>
    </ligand>
</feature>
<evidence type="ECO:0000313" key="19">
    <source>
        <dbReference type="Proteomes" id="UP000748308"/>
    </source>
</evidence>
<accession>A0A938BMV1</accession>
<dbReference type="Pfam" id="PF02852">
    <property type="entry name" value="Pyr_redox_dim"/>
    <property type="match status" value="1"/>
</dbReference>
<keyword evidence="7 15" id="KW-0560">Oxidoreductase</keyword>
<dbReference type="InterPro" id="IPR012999">
    <property type="entry name" value="Pyr_OxRdtase_I_AS"/>
</dbReference>
<feature type="binding site" evidence="13">
    <location>
        <position position="54"/>
    </location>
    <ligand>
        <name>FAD</name>
        <dbReference type="ChEBI" id="CHEBI:57692"/>
    </ligand>
</feature>
<evidence type="ECO:0000256" key="13">
    <source>
        <dbReference type="PIRSR" id="PIRSR000350-3"/>
    </source>
</evidence>
<evidence type="ECO:0000256" key="12">
    <source>
        <dbReference type="PIRSR" id="PIRSR000350-2"/>
    </source>
</evidence>
<evidence type="ECO:0000256" key="2">
    <source>
        <dbReference type="ARBA" id="ARBA00007532"/>
    </source>
</evidence>
<comment type="caution">
    <text evidence="18">The sequence shown here is derived from an EMBL/GenBank/DDBJ whole genome shotgun (WGS) entry which is preliminary data.</text>
</comment>
<dbReference type="GO" id="GO:0006103">
    <property type="term" value="P:2-oxoglutarate metabolic process"/>
    <property type="evidence" value="ECO:0007669"/>
    <property type="project" value="TreeGrafter"/>
</dbReference>
<keyword evidence="8 13" id="KW-0520">NAD</keyword>
<dbReference type="SUPFAM" id="SSF51905">
    <property type="entry name" value="FAD/NAD(P)-binding domain"/>
    <property type="match status" value="1"/>
</dbReference>
<gene>
    <name evidence="18" type="primary">lpdA</name>
    <name evidence="18" type="ORF">FJY75_01720</name>
</gene>
<dbReference type="EC" id="1.8.1.4" evidence="3 15"/>
<evidence type="ECO:0000256" key="7">
    <source>
        <dbReference type="ARBA" id="ARBA00023002"/>
    </source>
</evidence>
<sequence>MGREIHDYDLVVLGSGPGGYVAALRAAQRGLRTALVERSAPGGVCLNWGCIPTKALLRSAHAFLELAGARRLGLTIEGAGFDYAAVQRRSRQVVERLVKAILLLLERGGVELWQAGGRLDGRDETGVRVALEPAPGGMEIAAGRARRATAGETLRAPRVILAAGGRARELPGLPFDGERILSSREALALTAVPRRCVIIGAGAIGVEFADLFSTFGSQVTLVEMLPGLLPGMEAEAGEELKKALQKRRVRVLTGTRVAGVDDAGGALRCRAEPAGDEGVAPGADEGAEAIEADRVLVAVGVRGNVEDLGLETLGIVPERGFVAADEHQRTSAPGVYAIGDLTGPPLLAHAASAQGIHAADHAAHAAGRLGGPEPESVAREWMPGVVYTRPQVASVGLDEATARARHGAVDVGRFPFVGLGRAVAENETGGFVKVILEPGTRKLLGAHAVSPIAGELIAELTLIGRCGLSADAVLATVHAHPTMAEAVPEAFGAAVGLGLHG</sequence>
<dbReference type="GO" id="GO:0004148">
    <property type="term" value="F:dihydrolipoyl dehydrogenase (NADH) activity"/>
    <property type="evidence" value="ECO:0007669"/>
    <property type="project" value="UniProtKB-EC"/>
</dbReference>
<evidence type="ECO:0000256" key="9">
    <source>
        <dbReference type="ARBA" id="ARBA00023157"/>
    </source>
</evidence>
<feature type="disulfide bond" description="Redox-active" evidence="14">
    <location>
        <begin position="45"/>
        <end position="50"/>
    </location>
</feature>
<evidence type="ECO:0000256" key="10">
    <source>
        <dbReference type="ARBA" id="ARBA00023284"/>
    </source>
</evidence>
<reference evidence="18" key="1">
    <citation type="submission" date="2019-03" db="EMBL/GenBank/DDBJ databases">
        <title>Lake Tanganyika Metagenome-Assembled Genomes (MAGs).</title>
        <authorList>
            <person name="Tran P."/>
        </authorList>
    </citation>
    <scope>NUCLEOTIDE SEQUENCE</scope>
    <source>
        <strain evidence="18">M_DeepCast_400m_m2_100</strain>
    </source>
</reference>
<keyword evidence="13" id="KW-0547">Nucleotide-binding</keyword>
<evidence type="ECO:0000256" key="14">
    <source>
        <dbReference type="PIRSR" id="PIRSR000350-4"/>
    </source>
</evidence>
<dbReference type="AlphaFoldDB" id="A0A938BMV1"/>
<proteinExistence type="inferred from homology"/>
<dbReference type="PRINTS" id="PR00368">
    <property type="entry name" value="FADPNR"/>
</dbReference>
<protein>
    <recommendedName>
        <fullName evidence="3 15">Dihydrolipoyl dehydrogenase</fullName>
        <ecNumber evidence="3 15">1.8.1.4</ecNumber>
    </recommendedName>
</protein>
<dbReference type="InterPro" id="IPR016156">
    <property type="entry name" value="FAD/NAD-linked_Rdtase_dimer_sf"/>
</dbReference>
<evidence type="ECO:0000256" key="11">
    <source>
        <dbReference type="ARBA" id="ARBA00049187"/>
    </source>
</evidence>
<dbReference type="PIRSF" id="PIRSF000350">
    <property type="entry name" value="Mercury_reductase_MerA"/>
    <property type="match status" value="1"/>
</dbReference>
<dbReference type="InterPro" id="IPR006258">
    <property type="entry name" value="Lipoamide_DH"/>
</dbReference>
<dbReference type="Gene3D" id="3.50.50.60">
    <property type="entry name" value="FAD/NAD(P)-binding domain"/>
    <property type="match status" value="2"/>
</dbReference>
<dbReference type="InterPro" id="IPR036188">
    <property type="entry name" value="FAD/NAD-bd_sf"/>
</dbReference>
<comment type="cofactor">
    <cofactor evidence="13 15">
        <name>FAD</name>
        <dbReference type="ChEBI" id="CHEBI:57692"/>
    </cofactor>
    <text evidence="13 15">Binds 1 FAD per subunit.</text>
</comment>
<keyword evidence="5 15" id="KW-0285">Flavoprotein</keyword>
<dbReference type="SUPFAM" id="SSF55424">
    <property type="entry name" value="FAD/NAD-linked reductases, dimerisation (C-terminal) domain"/>
    <property type="match status" value="1"/>
</dbReference>
<evidence type="ECO:0000256" key="6">
    <source>
        <dbReference type="ARBA" id="ARBA00022827"/>
    </source>
</evidence>
<comment type="miscellaneous">
    <text evidence="15">The active site is a redox-active disulfide bond.</text>
</comment>
<dbReference type="PANTHER" id="PTHR22912:SF217">
    <property type="entry name" value="DIHYDROLIPOYL DEHYDROGENASE"/>
    <property type="match status" value="1"/>
</dbReference>
<evidence type="ECO:0000256" key="5">
    <source>
        <dbReference type="ARBA" id="ARBA00022630"/>
    </source>
</evidence>
<dbReference type="NCBIfam" id="TIGR01350">
    <property type="entry name" value="lipoamide_DH"/>
    <property type="match status" value="1"/>
</dbReference>
<dbReference type="FunFam" id="3.30.390.30:FF:000001">
    <property type="entry name" value="Dihydrolipoyl dehydrogenase"/>
    <property type="match status" value="1"/>
</dbReference>